<reference evidence="1" key="1">
    <citation type="submission" date="2019-11" db="EMBL/GenBank/DDBJ databases">
        <authorList>
            <person name="Feng L."/>
        </authorList>
    </citation>
    <scope>NUCLEOTIDE SEQUENCE</scope>
    <source>
        <strain evidence="1">PmerdaeLFYP103</strain>
    </source>
</reference>
<dbReference type="AlphaFoldDB" id="A0A6N3HIG7"/>
<sequence length="34" mass="4028">MDIAIQLKKRNLEMIDHRQHVLGGTYILDKNLHI</sequence>
<gene>
    <name evidence="1" type="ORF">PMLFYP103_03808</name>
</gene>
<accession>A0A6N3HIG7</accession>
<evidence type="ECO:0000313" key="1">
    <source>
        <dbReference type="EMBL" id="VYU76596.1"/>
    </source>
</evidence>
<proteinExistence type="predicted"/>
<name>A0A6N3HIG7_9BACT</name>
<dbReference type="EMBL" id="CACRUV010000052">
    <property type="protein sequence ID" value="VYU76596.1"/>
    <property type="molecule type" value="Genomic_DNA"/>
</dbReference>
<organism evidence="1">
    <name type="scientific">Parabacteroides merdae</name>
    <dbReference type="NCBI Taxonomy" id="46503"/>
    <lineage>
        <taxon>Bacteria</taxon>
        <taxon>Pseudomonadati</taxon>
        <taxon>Bacteroidota</taxon>
        <taxon>Bacteroidia</taxon>
        <taxon>Bacteroidales</taxon>
        <taxon>Tannerellaceae</taxon>
        <taxon>Parabacteroides</taxon>
    </lineage>
</organism>
<protein>
    <submittedName>
        <fullName evidence="1">Uncharacterized protein</fullName>
    </submittedName>
</protein>